<feature type="compositionally biased region" description="Acidic residues" evidence="1">
    <location>
        <begin position="94"/>
        <end position="109"/>
    </location>
</feature>
<evidence type="ECO:0000313" key="3">
    <source>
        <dbReference type="Proteomes" id="UP000708208"/>
    </source>
</evidence>
<feature type="non-terminal residue" evidence="2">
    <location>
        <position position="1"/>
    </location>
</feature>
<feature type="compositionally biased region" description="Basic and acidic residues" evidence="1">
    <location>
        <begin position="164"/>
        <end position="175"/>
    </location>
</feature>
<feature type="non-terminal residue" evidence="2">
    <location>
        <position position="417"/>
    </location>
</feature>
<feature type="compositionally biased region" description="Low complexity" evidence="1">
    <location>
        <begin position="303"/>
        <end position="318"/>
    </location>
</feature>
<name>A0A8J2K168_9HEXA</name>
<protein>
    <submittedName>
        <fullName evidence="2">Uncharacterized protein</fullName>
    </submittedName>
</protein>
<dbReference type="AlphaFoldDB" id="A0A8J2K168"/>
<evidence type="ECO:0000313" key="2">
    <source>
        <dbReference type="EMBL" id="CAG7729224.1"/>
    </source>
</evidence>
<feature type="region of interest" description="Disordered" evidence="1">
    <location>
        <begin position="227"/>
        <end position="322"/>
    </location>
</feature>
<feature type="compositionally biased region" description="Low complexity" evidence="1">
    <location>
        <begin position="48"/>
        <end position="60"/>
    </location>
</feature>
<accession>A0A8J2K168</accession>
<feature type="region of interest" description="Disordered" evidence="1">
    <location>
        <begin position="1"/>
        <end position="69"/>
    </location>
</feature>
<keyword evidence="3" id="KW-1185">Reference proteome</keyword>
<dbReference type="EMBL" id="CAJVCH010175611">
    <property type="protein sequence ID" value="CAG7729224.1"/>
    <property type="molecule type" value="Genomic_DNA"/>
</dbReference>
<sequence length="417" mass="46121">DVHDTHDDSALVSSESEASCADSGVPQTETVTPSPVDRDLDPSEKDLSSQASSRRSSMHSVGGTETCSEEALREILQAKLKSEQEIIDKAFEGIDTDVLDMEDNEEVDEGRERKKSNNFDLIQPPSMSNLLESNTSSPHPATDHTSDDERDAFSLSSHDEEDEKELKFSVEPPEKEESDPETPPSNVKIPARKLPKSESFSHNSEFDVVKMKRRVFSKEGKMNAVVKKQTQAYDSSSSDEDLSENNSTKKVLLVNPNKGRAGSMQNLSNFSSSSSTNSNGPGQQTQGSPDIIQKDGRAPQPITTRRTTSSSNNNTLRTPEVRKATSVLNIQDLDPDISQNPQLMASFQNELEAQFEQWKVQFLQRHLGTSTKSSNFDNLGSAQSSCVVEQARKFPSLSYHLILLNIVFFSINVTLYV</sequence>
<feature type="compositionally biased region" description="Basic and acidic residues" evidence="1">
    <location>
        <begin position="36"/>
        <end position="47"/>
    </location>
</feature>
<gene>
    <name evidence="2" type="ORF">AFUS01_LOCUS17955</name>
</gene>
<proteinExistence type="predicted"/>
<feature type="compositionally biased region" description="Low complexity" evidence="1">
    <location>
        <begin position="263"/>
        <end position="279"/>
    </location>
</feature>
<feature type="region of interest" description="Disordered" evidence="1">
    <location>
        <begin position="91"/>
        <end position="209"/>
    </location>
</feature>
<comment type="caution">
    <text evidence="2">The sequence shown here is derived from an EMBL/GenBank/DDBJ whole genome shotgun (WGS) entry which is preliminary data.</text>
</comment>
<dbReference type="Proteomes" id="UP000708208">
    <property type="component" value="Unassembled WGS sequence"/>
</dbReference>
<feature type="compositionally biased region" description="Polar residues" evidence="1">
    <location>
        <begin position="125"/>
        <end position="139"/>
    </location>
</feature>
<reference evidence="2" key="1">
    <citation type="submission" date="2021-06" db="EMBL/GenBank/DDBJ databases">
        <authorList>
            <person name="Hodson N. C."/>
            <person name="Mongue J. A."/>
            <person name="Jaron S. K."/>
        </authorList>
    </citation>
    <scope>NUCLEOTIDE SEQUENCE</scope>
</reference>
<organism evidence="2 3">
    <name type="scientific">Allacma fusca</name>
    <dbReference type="NCBI Taxonomy" id="39272"/>
    <lineage>
        <taxon>Eukaryota</taxon>
        <taxon>Metazoa</taxon>
        <taxon>Ecdysozoa</taxon>
        <taxon>Arthropoda</taxon>
        <taxon>Hexapoda</taxon>
        <taxon>Collembola</taxon>
        <taxon>Symphypleona</taxon>
        <taxon>Sminthuridae</taxon>
        <taxon>Allacma</taxon>
    </lineage>
</organism>
<evidence type="ECO:0000256" key="1">
    <source>
        <dbReference type="SAM" id="MobiDB-lite"/>
    </source>
</evidence>